<evidence type="ECO:0000256" key="1">
    <source>
        <dbReference type="PROSITE-ProRule" id="PRU00325"/>
    </source>
</evidence>
<feature type="region of interest" description="Disordered" evidence="2">
    <location>
        <begin position="95"/>
        <end position="125"/>
    </location>
</feature>
<accession>A0A285P619</accession>
<evidence type="ECO:0000256" key="2">
    <source>
        <dbReference type="SAM" id="MobiDB-lite"/>
    </source>
</evidence>
<dbReference type="OrthoDB" id="189856at2157"/>
<protein>
    <submittedName>
        <fullName evidence="4">SWIM zinc finger</fullName>
    </submittedName>
</protein>
<dbReference type="PROSITE" id="PS50966">
    <property type="entry name" value="ZF_SWIM"/>
    <property type="match status" value="1"/>
</dbReference>
<dbReference type="AlphaFoldDB" id="A0A285P619"/>
<dbReference type="Pfam" id="PF04434">
    <property type="entry name" value="SWIM"/>
    <property type="match status" value="1"/>
</dbReference>
<dbReference type="EMBL" id="OBEJ01000003">
    <property type="protein sequence ID" value="SNZ15321.1"/>
    <property type="molecule type" value="Genomic_DNA"/>
</dbReference>
<keyword evidence="5" id="KW-1185">Reference proteome</keyword>
<dbReference type="InterPro" id="IPR007527">
    <property type="entry name" value="Znf_SWIM"/>
</dbReference>
<dbReference type="RefSeq" id="WP_097009367.1">
    <property type="nucleotide sequence ID" value="NZ_OBEJ01000003.1"/>
</dbReference>
<keyword evidence="1" id="KW-0479">Metal-binding</keyword>
<feature type="domain" description="SWIM-type" evidence="3">
    <location>
        <begin position="47"/>
        <end position="82"/>
    </location>
</feature>
<keyword evidence="1" id="KW-0863">Zinc-finger</keyword>
<evidence type="ECO:0000259" key="3">
    <source>
        <dbReference type="PROSITE" id="PS50966"/>
    </source>
</evidence>
<name>A0A285P619_NATPI</name>
<dbReference type="Proteomes" id="UP000219453">
    <property type="component" value="Unassembled WGS sequence"/>
</dbReference>
<gene>
    <name evidence="4" type="ORF">SAMN06269185_2457</name>
</gene>
<evidence type="ECO:0000313" key="5">
    <source>
        <dbReference type="Proteomes" id="UP000219453"/>
    </source>
</evidence>
<organism evidence="4 5">
    <name type="scientific">Natronoarchaeum philippinense</name>
    <dbReference type="NCBI Taxonomy" id="558529"/>
    <lineage>
        <taxon>Archaea</taxon>
        <taxon>Methanobacteriati</taxon>
        <taxon>Methanobacteriota</taxon>
        <taxon>Stenosarchaea group</taxon>
        <taxon>Halobacteria</taxon>
        <taxon>Halobacteriales</taxon>
        <taxon>Natronoarchaeaceae</taxon>
    </lineage>
</organism>
<sequence>MNSPFAHLETTSRVIKRAQYEAFEFTIGVDGVVVRNASHANPDEHEYVVTVEDGLPTECNCPADANYDGACKHRVAVAIRRPILDAAVDRQVAADGGTPISTADDSDDTINAPETPSTKELDDSTVADDVEDAEPDACDCDELPDGFPCWECVRTGRRVL</sequence>
<keyword evidence="1" id="KW-0862">Zinc</keyword>
<evidence type="ECO:0000313" key="4">
    <source>
        <dbReference type="EMBL" id="SNZ15321.1"/>
    </source>
</evidence>
<dbReference type="GO" id="GO:0008270">
    <property type="term" value="F:zinc ion binding"/>
    <property type="evidence" value="ECO:0007669"/>
    <property type="project" value="UniProtKB-KW"/>
</dbReference>
<reference evidence="4 5" key="1">
    <citation type="submission" date="2017-09" db="EMBL/GenBank/DDBJ databases">
        <authorList>
            <person name="Ehlers B."/>
            <person name="Leendertz F.H."/>
        </authorList>
    </citation>
    <scope>NUCLEOTIDE SEQUENCE [LARGE SCALE GENOMIC DNA]</scope>
    <source>
        <strain evidence="4 5">DSM 27208</strain>
    </source>
</reference>
<proteinExistence type="predicted"/>